<comment type="caution">
    <text evidence="2">The sequence shown here is derived from an EMBL/GenBank/DDBJ whole genome shotgun (WGS) entry which is preliminary data.</text>
</comment>
<dbReference type="Proteomes" id="UP000605259">
    <property type="component" value="Unassembled WGS sequence"/>
</dbReference>
<evidence type="ECO:0000313" key="3">
    <source>
        <dbReference type="Proteomes" id="UP000605259"/>
    </source>
</evidence>
<evidence type="ECO:0000256" key="1">
    <source>
        <dbReference type="SAM" id="Coils"/>
    </source>
</evidence>
<reference evidence="2" key="1">
    <citation type="journal article" date="2014" name="Int. J. Syst. Evol. Microbiol.">
        <title>Complete genome sequence of Corynebacterium casei LMG S-19264T (=DSM 44701T), isolated from a smear-ripened cheese.</title>
        <authorList>
            <consortium name="US DOE Joint Genome Institute (JGI-PGF)"/>
            <person name="Walter F."/>
            <person name="Albersmeier A."/>
            <person name="Kalinowski J."/>
            <person name="Ruckert C."/>
        </authorList>
    </citation>
    <scope>NUCLEOTIDE SEQUENCE</scope>
    <source>
        <strain evidence="2">CGMCC 1.12698</strain>
    </source>
</reference>
<reference evidence="2" key="2">
    <citation type="submission" date="2020-09" db="EMBL/GenBank/DDBJ databases">
        <authorList>
            <person name="Sun Q."/>
            <person name="Zhou Y."/>
        </authorList>
    </citation>
    <scope>NUCLEOTIDE SEQUENCE</scope>
    <source>
        <strain evidence="2">CGMCC 1.12698</strain>
    </source>
</reference>
<accession>A0A917ESS4</accession>
<feature type="coiled-coil region" evidence="1">
    <location>
        <begin position="36"/>
        <end position="66"/>
    </location>
</feature>
<dbReference type="EMBL" id="BMFK01000002">
    <property type="protein sequence ID" value="GGE75731.1"/>
    <property type="molecule type" value="Genomic_DNA"/>
</dbReference>
<keyword evidence="1" id="KW-0175">Coiled coil</keyword>
<organism evidence="2 3">
    <name type="scientific">Priestia taiwanensis</name>
    <dbReference type="NCBI Taxonomy" id="1347902"/>
    <lineage>
        <taxon>Bacteria</taxon>
        <taxon>Bacillati</taxon>
        <taxon>Bacillota</taxon>
        <taxon>Bacilli</taxon>
        <taxon>Bacillales</taxon>
        <taxon>Bacillaceae</taxon>
        <taxon>Priestia</taxon>
    </lineage>
</organism>
<evidence type="ECO:0008006" key="4">
    <source>
        <dbReference type="Google" id="ProtNLM"/>
    </source>
</evidence>
<sequence length="222" mass="25191">MKIAVTKKIVVISLLLFVMLSGASIGAYYLYIKPVQAEHEQAKQSLQAERQLLEQTKKRVEELRVNPTVSSAVLQYKVPIQPLTEQIVLFIEKAEVMSRSKVKSITFEEGIEGIENAKKVTLDVKVSFETYEKMQYFLELLQNQKRIIHVDALAFSWKDEMEQPLQERRGQVEGANVEKKTESTYSVKISAFYAADLQGLEDGLPKVDIPKGSKKTNPLTVQ</sequence>
<dbReference type="AlphaFoldDB" id="A0A917ESS4"/>
<evidence type="ECO:0000313" key="2">
    <source>
        <dbReference type="EMBL" id="GGE75731.1"/>
    </source>
</evidence>
<gene>
    <name evidence="2" type="ORF">GCM10007140_26890</name>
</gene>
<dbReference type="RefSeq" id="WP_188389000.1">
    <property type="nucleotide sequence ID" value="NZ_BMFK01000002.1"/>
</dbReference>
<proteinExistence type="predicted"/>
<name>A0A917ESS4_9BACI</name>
<protein>
    <recommendedName>
        <fullName evidence="4">Pilus assembly protein, PilO</fullName>
    </recommendedName>
</protein>
<keyword evidence="3" id="KW-1185">Reference proteome</keyword>